<dbReference type="InterPro" id="IPR017853">
    <property type="entry name" value="GH"/>
</dbReference>
<comment type="caution">
    <text evidence="11">The sequence shown here is derived from an EMBL/GenBank/DDBJ whole genome shotgun (WGS) entry which is preliminary data.</text>
</comment>
<organism evidence="11 12">
    <name type="scientific">Salinivibrio kushneri</name>
    <dbReference type="NCBI Taxonomy" id="1908198"/>
    <lineage>
        <taxon>Bacteria</taxon>
        <taxon>Pseudomonadati</taxon>
        <taxon>Pseudomonadota</taxon>
        <taxon>Gammaproteobacteria</taxon>
        <taxon>Vibrionales</taxon>
        <taxon>Vibrionaceae</taxon>
        <taxon>Salinivibrio</taxon>
    </lineage>
</organism>
<keyword evidence="2 8" id="KW-0378">Hydrolase</keyword>
<dbReference type="SMART" id="SM01217">
    <property type="entry name" value="Fn3_like"/>
    <property type="match status" value="1"/>
</dbReference>
<dbReference type="InterPro" id="IPR026891">
    <property type="entry name" value="Fn3-like"/>
</dbReference>
<dbReference type="PROSITE" id="PS00775">
    <property type="entry name" value="GLYCOSYL_HYDROL_F3"/>
    <property type="match status" value="1"/>
</dbReference>
<gene>
    <name evidence="11" type="ORF">BZG09_16430</name>
</gene>
<dbReference type="InterPro" id="IPR036881">
    <property type="entry name" value="Glyco_hydro_3_C_sf"/>
</dbReference>
<evidence type="ECO:0000256" key="9">
    <source>
        <dbReference type="SAM" id="Coils"/>
    </source>
</evidence>
<evidence type="ECO:0000256" key="2">
    <source>
        <dbReference type="ARBA" id="ARBA00022801"/>
    </source>
</evidence>
<keyword evidence="4 8" id="KW-0326">Glycosidase</keyword>
<dbReference type="InterPro" id="IPR019800">
    <property type="entry name" value="Glyco_hydro_3_AS"/>
</dbReference>
<dbReference type="RefSeq" id="WP_077459650.1">
    <property type="nucleotide sequence ID" value="NZ_MUEO01000072.1"/>
</dbReference>
<evidence type="ECO:0000256" key="5">
    <source>
        <dbReference type="ARBA" id="ARBA00031448"/>
    </source>
</evidence>
<dbReference type="GO" id="GO:0005975">
    <property type="term" value="P:carbohydrate metabolic process"/>
    <property type="evidence" value="ECO:0007669"/>
    <property type="project" value="InterPro"/>
</dbReference>
<evidence type="ECO:0000256" key="3">
    <source>
        <dbReference type="ARBA" id="ARBA00023277"/>
    </source>
</evidence>
<keyword evidence="9" id="KW-0175">Coiled coil</keyword>
<dbReference type="Pfam" id="PF14310">
    <property type="entry name" value="Fn3-like"/>
    <property type="match status" value="1"/>
</dbReference>
<dbReference type="FunFam" id="2.60.40.10:FF:000495">
    <property type="entry name" value="Periplasmic beta-glucosidase"/>
    <property type="match status" value="1"/>
</dbReference>
<dbReference type="GO" id="GO:0008422">
    <property type="term" value="F:beta-glucosidase activity"/>
    <property type="evidence" value="ECO:0007669"/>
    <property type="project" value="UniProtKB-ARBA"/>
</dbReference>
<proteinExistence type="inferred from homology"/>
<dbReference type="Proteomes" id="UP000188726">
    <property type="component" value="Unassembled WGS sequence"/>
</dbReference>
<evidence type="ECO:0000259" key="10">
    <source>
        <dbReference type="SMART" id="SM01217"/>
    </source>
</evidence>
<dbReference type="InterPro" id="IPR002772">
    <property type="entry name" value="Glyco_hydro_3_C"/>
</dbReference>
<evidence type="ECO:0000256" key="6">
    <source>
        <dbReference type="ARBA" id="ARBA00032194"/>
    </source>
</evidence>
<dbReference type="InterPro" id="IPR036962">
    <property type="entry name" value="Glyco_hydro_3_N_sf"/>
</dbReference>
<protein>
    <recommendedName>
        <fullName evidence="7">Beta-D-glucoside glucohydrolase</fullName>
    </recommendedName>
    <alternativeName>
        <fullName evidence="5">Cellobiase</fullName>
    </alternativeName>
    <alternativeName>
        <fullName evidence="6">Gentiobiase</fullName>
    </alternativeName>
</protein>
<dbReference type="InterPro" id="IPR001764">
    <property type="entry name" value="Glyco_hydro_3_N"/>
</dbReference>
<feature type="coiled-coil region" evidence="9">
    <location>
        <begin position="276"/>
        <end position="303"/>
    </location>
</feature>
<reference evidence="11 12" key="1">
    <citation type="journal article" date="2017" name="Genome Announc.">
        <title>Draft Genome Sequences of Salinivibrio proteolyticus, Salinivibrio sharmensis, Salinivibrio siamensis, Salinivibrio costicola subsp. alcaliphilus, Salinivibrio costicola subsp. vallismortis, and 29 New Isolates Belonging to the Genus Salinivibrio.</title>
        <authorList>
            <person name="Lopez-Hermoso C."/>
            <person name="de la Haba R.R."/>
            <person name="Sanchez-Porro C."/>
            <person name="Bayliss S.C."/>
            <person name="Feil E.J."/>
            <person name="Ventosa A."/>
        </authorList>
    </citation>
    <scope>NUCLEOTIDE SEQUENCE [LARGE SCALE GENOMIC DNA]</scope>
    <source>
        <strain evidence="11 12">IC202</strain>
    </source>
</reference>
<dbReference type="PRINTS" id="PR00133">
    <property type="entry name" value="GLHYDRLASE3"/>
</dbReference>
<dbReference type="PANTHER" id="PTHR42715">
    <property type="entry name" value="BETA-GLUCOSIDASE"/>
    <property type="match status" value="1"/>
</dbReference>
<dbReference type="Pfam" id="PF00933">
    <property type="entry name" value="Glyco_hydro_3"/>
    <property type="match status" value="1"/>
</dbReference>
<dbReference type="Gene3D" id="2.60.40.10">
    <property type="entry name" value="Immunoglobulins"/>
    <property type="match status" value="1"/>
</dbReference>
<dbReference type="AlphaFoldDB" id="A0AB36JY53"/>
<dbReference type="Pfam" id="PF01915">
    <property type="entry name" value="Glyco_hydro_3_C"/>
    <property type="match status" value="1"/>
</dbReference>
<accession>A0AB36JY53</accession>
<dbReference type="Gene3D" id="3.20.20.300">
    <property type="entry name" value="Glycoside hydrolase, family 3, N-terminal domain"/>
    <property type="match status" value="1"/>
</dbReference>
<dbReference type="SUPFAM" id="SSF52279">
    <property type="entry name" value="Beta-D-glucan exohydrolase, C-terminal domain"/>
    <property type="match status" value="1"/>
</dbReference>
<dbReference type="SUPFAM" id="SSF51445">
    <property type="entry name" value="(Trans)glycosidases"/>
    <property type="match status" value="1"/>
</dbReference>
<dbReference type="EMBL" id="MUEO01000072">
    <property type="protein sequence ID" value="OOE40517.1"/>
    <property type="molecule type" value="Genomic_DNA"/>
</dbReference>
<dbReference type="PANTHER" id="PTHR42715:SF10">
    <property type="entry name" value="BETA-GLUCOSIDASE"/>
    <property type="match status" value="1"/>
</dbReference>
<feature type="domain" description="Fibronectin type III-like" evidence="10">
    <location>
        <begin position="611"/>
        <end position="681"/>
    </location>
</feature>
<evidence type="ECO:0000256" key="7">
    <source>
        <dbReference type="ARBA" id="ARBA00032594"/>
    </source>
</evidence>
<name>A0AB36JY53_9GAMM</name>
<dbReference type="InterPro" id="IPR050288">
    <property type="entry name" value="Cellulose_deg_GH3"/>
</dbReference>
<comment type="similarity">
    <text evidence="1 8">Belongs to the glycosyl hydrolase 3 family.</text>
</comment>
<sequence length="772" mass="86184">MDKYSLLDKMTVEEKVTLLSGKGLWKTAHFPHLQIKSLKMTDGTYGVRYSPEQIDDNASWTISDFLDVVSQSANDEHSHTGGSEALFGKTLPATCFPNGSSLACSWDRELVYQMGKALAHECHSLGVNILLGPGINIRRTPLSGRGYEYYSEDPLLSGELAASLINGLQDQGVGACLKHFACNNSEYRRTEMDSIVDERALHEIYLAGFKRAIDKSNPWTIMSSYNRLNGEQTSQSYSLLTTILREQWGYQGLVMSDWYGIKDRPRSLKAGNDLAMPEVKRDKDELRNAVENKEVTMAELDASCLRMLTLLEHVPQRELQDVDFAQHHTIAQKIAEESIVLLKNDENILPLTTTKYKKVAIIGRGAHSPIIQGSGCATTAPYMLDRPLDEILDVANDDFSIDYAVGAPDDYHEHPQEMEKATELAARSDVAVVFVNTVIGEDGENGDRKNLSIAPTHESLIKAVAKKQKELIVVLSNSDSVIMDWKDQCKGIVETFFSGQGVGRAVANILFGVINPSGKLTVTLPNSLEETPAYLHYPGEGLSHHYSEGIYVGYRYYDKRKMTPCYPFGFGLSYTQFTYKKIELSKPILHADDTLDVKITLQNTGERKGKEVVQLYIQHPQTELPHPPLALKGFEKIELEAGESQTVTLQLTPTEFQSYHPVLKQWIIEPGEYEIHAGGSSRSLPLSACVQVVGTKHRFPFREDSSLVQIIEDNQVFNQVIDLVAQKSNLDKEVIKKRLIDIAPELFCGLYVALTEFLGVDVTKDELIEVLS</sequence>
<evidence type="ECO:0000313" key="12">
    <source>
        <dbReference type="Proteomes" id="UP000188726"/>
    </source>
</evidence>
<evidence type="ECO:0000256" key="4">
    <source>
        <dbReference type="ARBA" id="ARBA00023295"/>
    </source>
</evidence>
<evidence type="ECO:0000256" key="1">
    <source>
        <dbReference type="ARBA" id="ARBA00005336"/>
    </source>
</evidence>
<dbReference type="Gene3D" id="3.40.50.1700">
    <property type="entry name" value="Glycoside hydrolase family 3 C-terminal domain"/>
    <property type="match status" value="1"/>
</dbReference>
<evidence type="ECO:0000256" key="8">
    <source>
        <dbReference type="RuleBase" id="RU361161"/>
    </source>
</evidence>
<dbReference type="InterPro" id="IPR013783">
    <property type="entry name" value="Ig-like_fold"/>
</dbReference>
<evidence type="ECO:0000313" key="11">
    <source>
        <dbReference type="EMBL" id="OOE40517.1"/>
    </source>
</evidence>
<keyword evidence="3" id="KW-0119">Carbohydrate metabolism</keyword>